<dbReference type="EMBL" id="LN890536">
    <property type="protein sequence ID" value="CUS24209.1"/>
    <property type="molecule type" value="Genomic_DNA"/>
</dbReference>
<dbReference type="Proteomes" id="UP000236544">
    <property type="component" value="Unassembled WGS sequence"/>
</dbReference>
<gene>
    <name evidence="5" type="ORF">LAQU0_S14e02652g</name>
</gene>
<keyword evidence="4" id="KW-0160">Chromosomal rearrangement</keyword>
<organism evidence="5 6">
    <name type="scientific">Lachancea quebecensis</name>
    <dbReference type="NCBI Taxonomy" id="1654605"/>
    <lineage>
        <taxon>Eukaryota</taxon>
        <taxon>Fungi</taxon>
        <taxon>Dikarya</taxon>
        <taxon>Ascomycota</taxon>
        <taxon>Saccharomycotina</taxon>
        <taxon>Saccharomycetes</taxon>
        <taxon>Saccharomycetales</taxon>
        <taxon>Saccharomycetaceae</taxon>
        <taxon>Lachancea</taxon>
    </lineage>
</organism>
<evidence type="ECO:0000256" key="2">
    <source>
        <dbReference type="ARBA" id="ARBA00007973"/>
    </source>
</evidence>
<evidence type="ECO:0000313" key="5">
    <source>
        <dbReference type="EMBL" id="CUS24209.1"/>
    </source>
</evidence>
<keyword evidence="6" id="KW-1185">Reference proteome</keyword>
<name>A0A0N7MM62_9SACH</name>
<dbReference type="PANTHER" id="PTHR28043:SF1">
    <property type="entry name" value="INCREASED RECOMBINATION CENTERS PROTEIN 6"/>
    <property type="match status" value="1"/>
</dbReference>
<dbReference type="GO" id="GO:0016192">
    <property type="term" value="P:vesicle-mediated transport"/>
    <property type="evidence" value="ECO:0007669"/>
    <property type="project" value="InterPro"/>
</dbReference>
<dbReference type="Gene3D" id="3.40.50.11960">
    <property type="match status" value="1"/>
</dbReference>
<dbReference type="OrthoDB" id="10261384at2759"/>
<dbReference type="PANTHER" id="PTHR28043">
    <property type="entry name" value="INCREASED RECOMBINATION CENTERS PROTEIN 6"/>
    <property type="match status" value="1"/>
</dbReference>
<dbReference type="AlphaFoldDB" id="A0A0N7MM62"/>
<comment type="similarity">
    <text evidence="2">Belongs to the IRC6 family.</text>
</comment>
<sequence length="251" mass="28531">MATGLYVDESRSTKGWSEKLRDKVLIVFSDKVANREEILFEVFGVEDNAGKQIHRDVVWTTKYYNVTLDVYVDSFSSLKDWTREFCDPDLDELREVIAGWIIVLPFNGNIDEETKALTQLKSCATSKDFFTAILATELNVSENTRAFLEYELLEGAIELVQDEVGSDSELGEVSGLDRVKEIIDTCEWHPRLLRTTHPKSEINVGSAGADTPLIQIMGRLREARTKYMAMDPGLSREEFASEMARELSRFL</sequence>
<dbReference type="InterPro" id="IPR034627">
    <property type="entry name" value="Irc6"/>
</dbReference>
<protein>
    <recommendedName>
        <fullName evidence="3">Increased recombination centers protein 6</fullName>
    </recommendedName>
</protein>
<comment type="function">
    <text evidence="1">Involved in gross chromosomal rearrangements (GCRs) and telomere healing.</text>
</comment>
<evidence type="ECO:0000313" key="6">
    <source>
        <dbReference type="Proteomes" id="UP000236544"/>
    </source>
</evidence>
<reference evidence="6" key="1">
    <citation type="submission" date="2015-10" db="EMBL/GenBank/DDBJ databases">
        <authorList>
            <person name="Devillers H."/>
        </authorList>
    </citation>
    <scope>NUCLEOTIDE SEQUENCE [LARGE SCALE GENOMIC DNA]</scope>
</reference>
<dbReference type="GO" id="GO:0030674">
    <property type="term" value="F:protein-macromolecule adaptor activity"/>
    <property type="evidence" value="ECO:0007669"/>
    <property type="project" value="TreeGrafter"/>
</dbReference>
<proteinExistence type="inferred from homology"/>
<accession>A0A0N7MM62</accession>
<evidence type="ECO:0000256" key="4">
    <source>
        <dbReference type="ARBA" id="ARBA00022447"/>
    </source>
</evidence>
<evidence type="ECO:0000256" key="3">
    <source>
        <dbReference type="ARBA" id="ARBA00015902"/>
    </source>
</evidence>
<evidence type="ECO:0000256" key="1">
    <source>
        <dbReference type="ARBA" id="ARBA00002976"/>
    </source>
</evidence>